<dbReference type="Gene3D" id="3.40.50.720">
    <property type="entry name" value="NAD(P)-binding Rossmann-like Domain"/>
    <property type="match status" value="2"/>
</dbReference>
<comment type="caution">
    <text evidence="4">The sequence shown here is derived from an EMBL/GenBank/DDBJ whole genome shotgun (WGS) entry which is preliminary data.</text>
</comment>
<evidence type="ECO:0000259" key="3">
    <source>
        <dbReference type="Pfam" id="PF02826"/>
    </source>
</evidence>
<keyword evidence="2" id="KW-0520">NAD</keyword>
<dbReference type="SUPFAM" id="SSF52283">
    <property type="entry name" value="Formate/glycerate dehydrogenase catalytic domain-like"/>
    <property type="match status" value="1"/>
</dbReference>
<evidence type="ECO:0000313" key="4">
    <source>
        <dbReference type="EMBL" id="MCF3948143.1"/>
    </source>
</evidence>
<proteinExistence type="predicted"/>
<dbReference type="Pfam" id="PF02826">
    <property type="entry name" value="2-Hacid_dh_C"/>
    <property type="match status" value="1"/>
</dbReference>
<evidence type="ECO:0000256" key="1">
    <source>
        <dbReference type="ARBA" id="ARBA00023002"/>
    </source>
</evidence>
<accession>A0ABS9DZF9</accession>
<keyword evidence="1" id="KW-0560">Oxidoreductase</keyword>
<dbReference type="PANTHER" id="PTHR43333:SF1">
    <property type="entry name" value="D-ISOMER SPECIFIC 2-HYDROXYACID DEHYDROGENASE NAD-BINDING DOMAIN-CONTAINING PROTEIN"/>
    <property type="match status" value="1"/>
</dbReference>
<feature type="domain" description="D-isomer specific 2-hydroxyacid dehydrogenase NAD-binding" evidence="3">
    <location>
        <begin position="115"/>
        <end position="288"/>
    </location>
</feature>
<dbReference type="InterPro" id="IPR036291">
    <property type="entry name" value="NAD(P)-bd_dom_sf"/>
</dbReference>
<keyword evidence="5" id="KW-1185">Reference proteome</keyword>
<dbReference type="CDD" id="cd05300">
    <property type="entry name" value="2-Hacid_dh_1"/>
    <property type="match status" value="1"/>
</dbReference>
<name>A0ABS9DZF9_9PROT</name>
<dbReference type="EMBL" id="JAKGBZ010000040">
    <property type="protein sequence ID" value="MCF3948143.1"/>
    <property type="molecule type" value="Genomic_DNA"/>
</dbReference>
<dbReference type="SUPFAM" id="SSF51735">
    <property type="entry name" value="NAD(P)-binding Rossmann-fold domains"/>
    <property type="match status" value="1"/>
</dbReference>
<reference evidence="4 5" key="1">
    <citation type="submission" date="2022-01" db="EMBL/GenBank/DDBJ databases">
        <authorList>
            <person name="Won M."/>
            <person name="Kim S.-J."/>
            <person name="Kwon S.-W."/>
        </authorList>
    </citation>
    <scope>NUCLEOTIDE SEQUENCE [LARGE SCALE GENOMIC DNA]</scope>
    <source>
        <strain evidence="4 5">KCTC 23505</strain>
    </source>
</reference>
<sequence>MHIHIHEFPDNPFLQLTGAEFAAAAAKAGPIGAGHLVTFGTSIAEYEQAAPAIEALIATPGTVRRLDLARAPRLRLIQSTAAGVDALAPFDMIPDGVMLLNNRGVHADRAGEFAIMAMLMLAAHMPEFATDQRAHRWNRRSSGIIAGLRATIVGVGGLGGGAARRARQFDIRVTGIRNAAAAHPDCDRTLTVADLDKVLPETDFLLLACPLTEATRNLIDARRLALLPARAGVINIGRGELLVQAALIAALRNGTIAGAVLDVFTEEPVPAEDPIWDAPNLIMTPHISSDDPERYNEATLAMFFENLRALAEGRTPRTLVDLAKGY</sequence>
<organism evidence="4 5">
    <name type="scientific">Acidiphilium iwatense</name>
    <dbReference type="NCBI Taxonomy" id="768198"/>
    <lineage>
        <taxon>Bacteria</taxon>
        <taxon>Pseudomonadati</taxon>
        <taxon>Pseudomonadota</taxon>
        <taxon>Alphaproteobacteria</taxon>
        <taxon>Acetobacterales</taxon>
        <taxon>Acidocellaceae</taxon>
        <taxon>Acidiphilium</taxon>
    </lineage>
</organism>
<protein>
    <submittedName>
        <fullName evidence="4">D-2-hydroxyacid dehydrogenase</fullName>
    </submittedName>
</protein>
<dbReference type="Proteomes" id="UP001521209">
    <property type="component" value="Unassembled WGS sequence"/>
</dbReference>
<evidence type="ECO:0000313" key="5">
    <source>
        <dbReference type="Proteomes" id="UP001521209"/>
    </source>
</evidence>
<evidence type="ECO:0000256" key="2">
    <source>
        <dbReference type="ARBA" id="ARBA00023027"/>
    </source>
</evidence>
<dbReference type="PANTHER" id="PTHR43333">
    <property type="entry name" value="2-HACID_DH_C DOMAIN-CONTAINING PROTEIN"/>
    <property type="match status" value="1"/>
</dbReference>
<gene>
    <name evidence="4" type="ORF">L2A60_15825</name>
</gene>
<dbReference type="InterPro" id="IPR006140">
    <property type="entry name" value="D-isomer_DH_NAD-bd"/>
</dbReference>